<dbReference type="RefSeq" id="WP_152944525.1">
    <property type="nucleotide sequence ID" value="NZ_CP045491.1"/>
</dbReference>
<feature type="transmembrane region" description="Helical" evidence="1">
    <location>
        <begin position="108"/>
        <end position="135"/>
    </location>
</feature>
<dbReference type="AlphaFoldDB" id="A0A5P9PA16"/>
<proteinExistence type="predicted"/>
<feature type="transmembrane region" description="Helical" evidence="1">
    <location>
        <begin position="147"/>
        <end position="165"/>
    </location>
</feature>
<accession>A0A5P9PA16</accession>
<dbReference type="GeneID" id="42303508"/>
<gene>
    <name evidence="2" type="ORF">GCU68_20835</name>
</gene>
<evidence type="ECO:0000256" key="1">
    <source>
        <dbReference type="SAM" id="Phobius"/>
    </source>
</evidence>
<dbReference type="Proteomes" id="UP000326170">
    <property type="component" value="Plasmid unnamed3"/>
</dbReference>
<keyword evidence="3" id="KW-1185">Reference proteome</keyword>
<dbReference type="Pfam" id="PF11139">
    <property type="entry name" value="SfLAP"/>
    <property type="match status" value="1"/>
</dbReference>
<sequence length="205" mass="21946">MKFLEVLPLVFVMIAGPQILSAIFLATSENWRRNSAAFVGGAAISITLVVTIAFSFGIGAVGQGASHTTLSAIVVVALSFAMIHTYRTRAESEPPRWMGTLESATPRFSFRLGFLLMGFFPTDILTSTAVGSYLAARGASLTEAIPFIGLTLLILALPSLILAAFGERAEIALPKAREWMNANAWLVNEIVLLLFIGMALNNLLG</sequence>
<name>A0A5P9PA16_9EURY</name>
<keyword evidence="1" id="KW-0472">Membrane</keyword>
<feature type="transmembrane region" description="Helical" evidence="1">
    <location>
        <begin position="38"/>
        <end position="62"/>
    </location>
</feature>
<organism evidence="2 3">
    <name type="scientific">Natronorubrum aibiense</name>
    <dbReference type="NCBI Taxonomy" id="348826"/>
    <lineage>
        <taxon>Archaea</taxon>
        <taxon>Methanobacteriati</taxon>
        <taxon>Methanobacteriota</taxon>
        <taxon>Stenosarchaea group</taxon>
        <taxon>Halobacteria</taxon>
        <taxon>Halobacteriales</taxon>
        <taxon>Natrialbaceae</taxon>
        <taxon>Natronorubrum</taxon>
    </lineage>
</organism>
<keyword evidence="1" id="KW-1133">Transmembrane helix</keyword>
<dbReference type="InterPro" id="IPR021315">
    <property type="entry name" value="Gap/Sap"/>
</dbReference>
<keyword evidence="1" id="KW-0812">Transmembrane</keyword>
<evidence type="ECO:0000313" key="3">
    <source>
        <dbReference type="Proteomes" id="UP000326170"/>
    </source>
</evidence>
<geneLocation type="plasmid" evidence="2 3">
    <name>unnamed3</name>
</geneLocation>
<feature type="transmembrane region" description="Helical" evidence="1">
    <location>
        <begin position="185"/>
        <end position="204"/>
    </location>
</feature>
<evidence type="ECO:0000313" key="2">
    <source>
        <dbReference type="EMBL" id="QFU84968.1"/>
    </source>
</evidence>
<dbReference type="OrthoDB" id="346418at2157"/>
<dbReference type="KEGG" id="nas:GCU68_20835"/>
<evidence type="ECO:0008006" key="4">
    <source>
        <dbReference type="Google" id="ProtNLM"/>
    </source>
</evidence>
<keyword evidence="2" id="KW-0614">Plasmid</keyword>
<protein>
    <recommendedName>
        <fullName evidence="4">GAP family protein</fullName>
    </recommendedName>
</protein>
<reference evidence="2 3" key="1">
    <citation type="journal article" date="2007" name="Int. J. Syst. Evol. Microbiol.">
        <title>Natronorubrum sulfidifaciens sp. nov., an extremely haloalkaliphilic archaeon isolated from Aiding salt lake in Xin-Jiang, China.</title>
        <authorList>
            <person name="Cui H.L."/>
            <person name="Tohty D."/>
            <person name="Liu H.C."/>
            <person name="Liu S.J."/>
            <person name="Oren A."/>
            <person name="Zhou P.J."/>
        </authorList>
    </citation>
    <scope>NUCLEOTIDE SEQUENCE [LARGE SCALE GENOMIC DNA]</scope>
    <source>
        <strain evidence="2 3">7-3</strain>
        <plasmid evidence="2">unnamed3</plasmid>
    </source>
</reference>
<dbReference type="EMBL" id="CP045491">
    <property type="protein sequence ID" value="QFU84968.1"/>
    <property type="molecule type" value="Genomic_DNA"/>
</dbReference>
<feature type="transmembrane region" description="Helical" evidence="1">
    <location>
        <begin position="6"/>
        <end position="26"/>
    </location>
</feature>
<feature type="transmembrane region" description="Helical" evidence="1">
    <location>
        <begin position="68"/>
        <end position="87"/>
    </location>
</feature>